<evidence type="ECO:0000256" key="8">
    <source>
        <dbReference type="ARBA" id="ARBA00047481"/>
    </source>
</evidence>
<evidence type="ECO:0000256" key="3">
    <source>
        <dbReference type="ARBA" id="ARBA00011738"/>
    </source>
</evidence>
<evidence type="ECO:0000256" key="1">
    <source>
        <dbReference type="ARBA" id="ARBA00001933"/>
    </source>
</evidence>
<comment type="subunit">
    <text evidence="3 9">Homodimer.</text>
</comment>
<feature type="modified residue" description="N6-(pyridoxal phosphate)lysine" evidence="9">
    <location>
        <position position="241"/>
    </location>
</feature>
<comment type="caution">
    <text evidence="11">The sequence shown here is derived from an EMBL/GenBank/DDBJ whole genome shotgun (WGS) entry which is preliminary data.</text>
</comment>
<evidence type="ECO:0000256" key="9">
    <source>
        <dbReference type="HAMAP-Rule" id="MF_01023"/>
    </source>
</evidence>
<dbReference type="RefSeq" id="WP_170143541.1">
    <property type="nucleotide sequence ID" value="NZ_RBIJ01000001.1"/>
</dbReference>
<dbReference type="HAMAP" id="MF_01023">
    <property type="entry name" value="HisC_aminotrans_2"/>
    <property type="match status" value="1"/>
</dbReference>
<dbReference type="InterPro" id="IPR004839">
    <property type="entry name" value="Aminotransferase_I/II_large"/>
</dbReference>
<keyword evidence="9" id="KW-0028">Amino-acid biosynthesis</keyword>
<dbReference type="AlphaFoldDB" id="A0A660L506"/>
<dbReference type="PROSITE" id="PS00599">
    <property type="entry name" value="AA_TRANSFER_CLASS_2"/>
    <property type="match status" value="1"/>
</dbReference>
<dbReference type="InterPro" id="IPR001917">
    <property type="entry name" value="Aminotrans_II_pyridoxalP_BS"/>
</dbReference>
<dbReference type="InterPro" id="IPR015422">
    <property type="entry name" value="PyrdxlP-dep_Trfase_small"/>
</dbReference>
<evidence type="ECO:0000313" key="11">
    <source>
        <dbReference type="EMBL" id="RKQ89017.1"/>
    </source>
</evidence>
<dbReference type="UniPathway" id="UPA00031">
    <property type="reaction ID" value="UER00012"/>
</dbReference>
<dbReference type="InterPro" id="IPR015421">
    <property type="entry name" value="PyrdxlP-dep_Trfase_major"/>
</dbReference>
<dbReference type="GO" id="GO:0030170">
    <property type="term" value="F:pyridoxal phosphate binding"/>
    <property type="evidence" value="ECO:0007669"/>
    <property type="project" value="InterPro"/>
</dbReference>
<reference evidence="11 12" key="1">
    <citation type="submission" date="2018-10" db="EMBL/GenBank/DDBJ databases">
        <title>Genomic Encyclopedia of Type Strains, Phase IV (KMG-IV): sequencing the most valuable type-strain genomes for metagenomic binning, comparative biology and taxonomic classification.</title>
        <authorList>
            <person name="Goeker M."/>
        </authorList>
    </citation>
    <scope>NUCLEOTIDE SEQUENCE [LARGE SCALE GENOMIC DNA]</scope>
    <source>
        <strain evidence="11 12">DSM 22653</strain>
    </source>
</reference>
<keyword evidence="4 9" id="KW-0032">Aminotransferase</keyword>
<dbReference type="InterPro" id="IPR005861">
    <property type="entry name" value="HisP_aminotrans"/>
</dbReference>
<name>A0A660L506_9BACL</name>
<sequence length="411" mass="44060">MTSPSEPPFEGVRVRANARSGLVRYVPGESPADVAREAGLTPADVAKLSSNENPYGPSPRVLAALREAVGDPEVLLRYPDGASRSLRAALARRHGVAPSWIFVGAGLEDVLQAIAARFLEPGAAAVMSRPSFAMYPILTRLFGATAVEVPVQEGRHDLAALAEGVLRNEDVRLVWLDVPDNPLGTTVDPAALEAFVAELPDRVLLVYDEAYAEYVAPGAAPSGVELARRRPNVLALRTFSKAYGLAGLRVGYAVGHPELVELLEEARRPFNLSALAQRAAEAALEDEAHVLEVVRRTRAARKRLARELRELGYPVLPSETNFVFVPWATEEARRLLASSECPAGSLPGKAREIAIGEAHVRLKRAGVVVRPFPPLGLRISVGTEADVDRVLSAFRALRDGEGTPQGGAPTN</sequence>
<comment type="similarity">
    <text evidence="9">Belongs to the class-II pyridoxal-phosphate-dependent aminotransferase family. Histidinol-phosphate aminotransferase subfamily.</text>
</comment>
<evidence type="ECO:0000256" key="4">
    <source>
        <dbReference type="ARBA" id="ARBA00022576"/>
    </source>
</evidence>
<organism evidence="11 12">
    <name type="scientific">Brockia lithotrophica</name>
    <dbReference type="NCBI Taxonomy" id="933949"/>
    <lineage>
        <taxon>Bacteria</taxon>
        <taxon>Bacillati</taxon>
        <taxon>Bacillota</taxon>
        <taxon>Bacilli</taxon>
        <taxon>Bacillales</taxon>
        <taxon>Bacillales Family X. Incertae Sedis</taxon>
        <taxon>Brockia</taxon>
    </lineage>
</organism>
<dbReference type="EC" id="2.6.1.9" evidence="9"/>
<keyword evidence="5 9" id="KW-0808">Transferase</keyword>
<comment type="pathway">
    <text evidence="2 9">Amino-acid biosynthesis; L-histidine biosynthesis; L-histidine from 5-phospho-alpha-D-ribose 1-diphosphate: step 7/9.</text>
</comment>
<evidence type="ECO:0000256" key="7">
    <source>
        <dbReference type="ARBA" id="ARBA00023102"/>
    </source>
</evidence>
<dbReference type="InterPro" id="IPR015424">
    <property type="entry name" value="PyrdxlP-dep_Trfase"/>
</dbReference>
<protein>
    <recommendedName>
        <fullName evidence="9">Histidinol-phosphate aminotransferase</fullName>
        <ecNumber evidence="9">2.6.1.9</ecNumber>
    </recommendedName>
    <alternativeName>
        <fullName evidence="9">Imidazole acetol-phosphate transaminase</fullName>
    </alternativeName>
</protein>
<dbReference type="SUPFAM" id="SSF53383">
    <property type="entry name" value="PLP-dependent transferases"/>
    <property type="match status" value="1"/>
</dbReference>
<keyword evidence="7 9" id="KW-0368">Histidine biosynthesis</keyword>
<comment type="catalytic activity">
    <reaction evidence="8 9">
        <text>L-histidinol phosphate + 2-oxoglutarate = 3-(imidazol-4-yl)-2-oxopropyl phosphate + L-glutamate</text>
        <dbReference type="Rhea" id="RHEA:23744"/>
        <dbReference type="ChEBI" id="CHEBI:16810"/>
        <dbReference type="ChEBI" id="CHEBI:29985"/>
        <dbReference type="ChEBI" id="CHEBI:57766"/>
        <dbReference type="ChEBI" id="CHEBI:57980"/>
        <dbReference type="EC" id="2.6.1.9"/>
    </reaction>
</comment>
<dbReference type="InterPro" id="IPR050106">
    <property type="entry name" value="HistidinolP_aminotransfase"/>
</dbReference>
<accession>A0A660L506</accession>
<dbReference type="Proteomes" id="UP000267019">
    <property type="component" value="Unassembled WGS sequence"/>
</dbReference>
<evidence type="ECO:0000259" key="10">
    <source>
        <dbReference type="Pfam" id="PF00155"/>
    </source>
</evidence>
<dbReference type="Pfam" id="PF00155">
    <property type="entry name" value="Aminotran_1_2"/>
    <property type="match status" value="1"/>
</dbReference>
<dbReference type="Gene3D" id="3.40.640.10">
    <property type="entry name" value="Type I PLP-dependent aspartate aminotransferase-like (Major domain)"/>
    <property type="match status" value="1"/>
</dbReference>
<dbReference type="CDD" id="cd00609">
    <property type="entry name" value="AAT_like"/>
    <property type="match status" value="1"/>
</dbReference>
<dbReference type="GO" id="GO:0004400">
    <property type="term" value="F:histidinol-phosphate transaminase activity"/>
    <property type="evidence" value="ECO:0007669"/>
    <property type="project" value="UniProtKB-UniRule"/>
</dbReference>
<keyword evidence="12" id="KW-1185">Reference proteome</keyword>
<dbReference type="EMBL" id="RBIJ01000001">
    <property type="protein sequence ID" value="RKQ89017.1"/>
    <property type="molecule type" value="Genomic_DNA"/>
</dbReference>
<evidence type="ECO:0000256" key="5">
    <source>
        <dbReference type="ARBA" id="ARBA00022679"/>
    </source>
</evidence>
<dbReference type="GO" id="GO:0000105">
    <property type="term" value="P:L-histidine biosynthetic process"/>
    <property type="evidence" value="ECO:0007669"/>
    <property type="project" value="UniProtKB-UniRule"/>
</dbReference>
<keyword evidence="6 9" id="KW-0663">Pyridoxal phosphate</keyword>
<evidence type="ECO:0000313" key="12">
    <source>
        <dbReference type="Proteomes" id="UP000267019"/>
    </source>
</evidence>
<feature type="domain" description="Aminotransferase class I/classII large" evidence="10">
    <location>
        <begin position="44"/>
        <end position="393"/>
    </location>
</feature>
<dbReference type="Gene3D" id="3.90.1150.10">
    <property type="entry name" value="Aspartate Aminotransferase, domain 1"/>
    <property type="match status" value="1"/>
</dbReference>
<evidence type="ECO:0000256" key="6">
    <source>
        <dbReference type="ARBA" id="ARBA00022898"/>
    </source>
</evidence>
<dbReference type="PANTHER" id="PTHR43643">
    <property type="entry name" value="HISTIDINOL-PHOSPHATE AMINOTRANSFERASE 2"/>
    <property type="match status" value="1"/>
</dbReference>
<proteinExistence type="inferred from homology"/>
<dbReference type="PANTHER" id="PTHR43643:SF3">
    <property type="entry name" value="HISTIDINOL-PHOSPHATE AMINOTRANSFERASE"/>
    <property type="match status" value="1"/>
</dbReference>
<gene>
    <name evidence="9" type="primary">hisC</name>
    <name evidence="11" type="ORF">C7438_0672</name>
</gene>
<evidence type="ECO:0000256" key="2">
    <source>
        <dbReference type="ARBA" id="ARBA00005011"/>
    </source>
</evidence>
<comment type="cofactor">
    <cofactor evidence="1 9">
        <name>pyridoxal 5'-phosphate</name>
        <dbReference type="ChEBI" id="CHEBI:597326"/>
    </cofactor>
</comment>